<dbReference type="OrthoDB" id="425534at2759"/>
<accession>A0A428PIY0</accession>
<evidence type="ECO:0000259" key="1">
    <source>
        <dbReference type="Pfam" id="PF08386"/>
    </source>
</evidence>
<comment type="caution">
    <text evidence="2">The sequence shown here is derived from an EMBL/GenBank/DDBJ whole genome shotgun (WGS) entry which is preliminary data.</text>
</comment>
<feature type="domain" description="Peptidase S33 tripeptidyl aminopeptidase-like C-terminal" evidence="1">
    <location>
        <begin position="155"/>
        <end position="218"/>
    </location>
</feature>
<sequence length="219" mass="24443">MIGTQYAYLYPKNPRSMILDSNPQHYQDEASMLLSEATTYEATLMRFFDWCETANKATCVLSGQNIVKIWEDLLVEAAKTPIPAPECGTVCRSNVNAEEILSVTKRLNRWRYFGDSMLFASLTTICNDFPTESKSFVDLQAKHIEAAEFAPLTRGASAAYMVQSACIGWRHRNNNPPEMVQIKGVSKVLVVNGIYDPSTSYAWAMGVSRQFGESGVITD</sequence>
<protein>
    <recommendedName>
        <fullName evidence="1">Peptidase S33 tripeptidyl aminopeptidase-like C-terminal domain-containing protein</fullName>
    </recommendedName>
</protein>
<keyword evidence="3" id="KW-1185">Reference proteome</keyword>
<dbReference type="Proteomes" id="UP000288168">
    <property type="component" value="Unassembled WGS sequence"/>
</dbReference>
<dbReference type="InterPro" id="IPR029058">
    <property type="entry name" value="AB_hydrolase_fold"/>
</dbReference>
<dbReference type="Pfam" id="PF08386">
    <property type="entry name" value="Abhydrolase_4"/>
    <property type="match status" value="1"/>
</dbReference>
<dbReference type="InterPro" id="IPR013595">
    <property type="entry name" value="Pept_S33_TAP-like_C"/>
</dbReference>
<name>A0A428PIY0_9HYPO</name>
<organism evidence="2 3">
    <name type="scientific">Fusarium duplospermum</name>
    <dbReference type="NCBI Taxonomy" id="1325734"/>
    <lineage>
        <taxon>Eukaryota</taxon>
        <taxon>Fungi</taxon>
        <taxon>Dikarya</taxon>
        <taxon>Ascomycota</taxon>
        <taxon>Pezizomycotina</taxon>
        <taxon>Sordariomycetes</taxon>
        <taxon>Hypocreomycetidae</taxon>
        <taxon>Hypocreales</taxon>
        <taxon>Nectriaceae</taxon>
        <taxon>Fusarium</taxon>
        <taxon>Fusarium solani species complex</taxon>
    </lineage>
</organism>
<dbReference type="Gene3D" id="3.40.50.1820">
    <property type="entry name" value="alpha/beta hydrolase"/>
    <property type="match status" value="1"/>
</dbReference>
<dbReference type="AlphaFoldDB" id="A0A428PIY0"/>
<dbReference type="EMBL" id="NKCI01000128">
    <property type="protein sequence ID" value="RSL52989.1"/>
    <property type="molecule type" value="Genomic_DNA"/>
</dbReference>
<proteinExistence type="predicted"/>
<gene>
    <name evidence="2" type="ORF">CEP54_010636</name>
</gene>
<dbReference type="STRING" id="1325734.A0A428PIY0"/>
<evidence type="ECO:0000313" key="3">
    <source>
        <dbReference type="Proteomes" id="UP000288168"/>
    </source>
</evidence>
<evidence type="ECO:0000313" key="2">
    <source>
        <dbReference type="EMBL" id="RSL52989.1"/>
    </source>
</evidence>
<reference evidence="2 3" key="1">
    <citation type="submission" date="2017-06" db="EMBL/GenBank/DDBJ databases">
        <title>Comparative genomic analysis of Ambrosia Fusariam Clade fungi.</title>
        <authorList>
            <person name="Stajich J.E."/>
            <person name="Carrillo J."/>
            <person name="Kijimoto T."/>
            <person name="Eskalen A."/>
            <person name="O'Donnell K."/>
            <person name="Kasson M."/>
        </authorList>
    </citation>
    <scope>NUCLEOTIDE SEQUENCE [LARGE SCALE GENOMIC DNA]</scope>
    <source>
        <strain evidence="2 3">NRRL62584</strain>
    </source>
</reference>